<evidence type="ECO:0000313" key="1">
    <source>
        <dbReference type="EMBL" id="KAF5835320.1"/>
    </source>
</evidence>
<proteinExistence type="predicted"/>
<evidence type="ECO:0000313" key="2">
    <source>
        <dbReference type="Proteomes" id="UP000815325"/>
    </source>
</evidence>
<dbReference type="EMBL" id="MU069711">
    <property type="protein sequence ID" value="KAF5835320.1"/>
    <property type="molecule type" value="Genomic_DNA"/>
</dbReference>
<dbReference type="PANTHER" id="PTHR15157">
    <property type="entry name" value="UV RADIATION RESISTANCE-ASSOCIATED GENE PROTEIN"/>
    <property type="match status" value="1"/>
</dbReference>
<dbReference type="Gene3D" id="3.40.50.1000">
    <property type="entry name" value="HAD superfamily/HAD-like"/>
    <property type="match status" value="1"/>
</dbReference>
<dbReference type="SUPFAM" id="SSF56784">
    <property type="entry name" value="HAD-like"/>
    <property type="match status" value="1"/>
</dbReference>
<name>A0ABQ7GL35_DUNSA</name>
<keyword evidence="2" id="KW-1185">Reference proteome</keyword>
<organism evidence="1 2">
    <name type="scientific">Dunaliella salina</name>
    <name type="common">Green alga</name>
    <name type="synonym">Protococcus salinus</name>
    <dbReference type="NCBI Taxonomy" id="3046"/>
    <lineage>
        <taxon>Eukaryota</taxon>
        <taxon>Viridiplantae</taxon>
        <taxon>Chlorophyta</taxon>
        <taxon>core chlorophytes</taxon>
        <taxon>Chlorophyceae</taxon>
        <taxon>CS clade</taxon>
        <taxon>Chlamydomonadales</taxon>
        <taxon>Dunaliellaceae</taxon>
        <taxon>Dunaliella</taxon>
    </lineage>
</organism>
<gene>
    <name evidence="1" type="ORF">DUNSADRAFT_7552</name>
</gene>
<dbReference type="InterPro" id="IPR036412">
    <property type="entry name" value="HAD-like_sf"/>
</dbReference>
<sequence length="303" mass="33866">MLSSQMLGGSPFKLSASPLPKCVAKGLSSSQSRRAIMVPPAQAASKVVSLDFDGVVCDSVGESSLSAIKAATVLWPDVFDTPAAKARHEELVEKMRIVRPVVETGYENLVQIRCLLEGMSPEEILSNWGEILPKYMQHWGLERAKLVELFGGVRDDWIASDLPSWLGANRIYQGVADPVREALAQQEVYIVTTKQAHFTEILMRDMAKVDFPADRIFSQTVSGRPKAEVLQMLTDKHAGMQKMIFVEDKLSTLEKVAKDPKLEGWELYLVDWGYNTVEERARASQHPRIHVISTQQFADLLQR</sequence>
<comment type="caution">
    <text evidence="1">The sequence shown here is derived from an EMBL/GenBank/DDBJ whole genome shotgun (WGS) entry which is preliminary data.</text>
</comment>
<accession>A0ABQ7GL35</accession>
<reference evidence="1" key="1">
    <citation type="submission" date="2017-08" db="EMBL/GenBank/DDBJ databases">
        <authorList>
            <person name="Polle J.E."/>
            <person name="Barry K."/>
            <person name="Cushman J."/>
            <person name="Schmutz J."/>
            <person name="Tran D."/>
            <person name="Hathwaick L.T."/>
            <person name="Yim W.C."/>
            <person name="Jenkins J."/>
            <person name="Mckie-Krisberg Z.M."/>
            <person name="Prochnik S."/>
            <person name="Lindquist E."/>
            <person name="Dockter R.B."/>
            <person name="Adam C."/>
            <person name="Molina H."/>
            <person name="Bunkerborg J."/>
            <person name="Jin E."/>
            <person name="Buchheim M."/>
            <person name="Magnuson J."/>
        </authorList>
    </citation>
    <scope>NUCLEOTIDE SEQUENCE</scope>
    <source>
        <strain evidence="1">CCAP 19/18</strain>
    </source>
</reference>
<dbReference type="PANTHER" id="PTHR15157:SF25">
    <property type="entry name" value="OS07G0418000 PROTEIN"/>
    <property type="match status" value="1"/>
</dbReference>
<dbReference type="InterPro" id="IPR023214">
    <property type="entry name" value="HAD_sf"/>
</dbReference>
<dbReference type="Proteomes" id="UP000815325">
    <property type="component" value="Unassembled WGS sequence"/>
</dbReference>
<protein>
    <submittedName>
        <fullName evidence="1">Uncharacterized protein</fullName>
    </submittedName>
</protein>